<dbReference type="InterPro" id="IPR036291">
    <property type="entry name" value="NAD(P)-bd_dom_sf"/>
</dbReference>
<dbReference type="eggNOG" id="COG1028">
    <property type="taxonomic scope" value="Bacteria"/>
</dbReference>
<name>A0A081D2Q4_9HYPH</name>
<dbReference type="InterPro" id="IPR045313">
    <property type="entry name" value="CBR1-like"/>
</dbReference>
<evidence type="ECO:0000313" key="6">
    <source>
        <dbReference type="EMBL" id="GAK73200.1"/>
    </source>
</evidence>
<evidence type="ECO:0000259" key="5">
    <source>
        <dbReference type="SMART" id="SM00822"/>
    </source>
</evidence>
<gene>
    <name evidence="6" type="ORF">RRU01S_33_00040</name>
</gene>
<dbReference type="PANTHER" id="PTHR43490">
    <property type="entry name" value="(+)-NEOMENTHOL DEHYDROGENASE"/>
    <property type="match status" value="1"/>
</dbReference>
<accession>A0A081D2Q4</accession>
<evidence type="ECO:0000256" key="2">
    <source>
        <dbReference type="ARBA" id="ARBA00022857"/>
    </source>
</evidence>
<feature type="domain" description="Ketoreductase" evidence="5">
    <location>
        <begin position="12"/>
        <end position="203"/>
    </location>
</feature>
<comment type="similarity">
    <text evidence="1 4">Belongs to the short-chain dehydrogenases/reductases (SDR) family.</text>
</comment>
<keyword evidence="3" id="KW-0560">Oxidoreductase</keyword>
<proteinExistence type="inferred from homology"/>
<dbReference type="PRINTS" id="PR00080">
    <property type="entry name" value="SDRFAMILY"/>
</dbReference>
<dbReference type="Proteomes" id="UP000028701">
    <property type="component" value="Unassembled WGS sequence"/>
</dbReference>
<dbReference type="PRINTS" id="PR00081">
    <property type="entry name" value="GDHRDH"/>
</dbReference>
<dbReference type="GO" id="GO:0016616">
    <property type="term" value="F:oxidoreductase activity, acting on the CH-OH group of donors, NAD or NADP as acceptor"/>
    <property type="evidence" value="ECO:0007669"/>
    <property type="project" value="InterPro"/>
</dbReference>
<keyword evidence="2" id="KW-0521">NADP</keyword>
<dbReference type="PROSITE" id="PS00061">
    <property type="entry name" value="ADH_SHORT"/>
    <property type="match status" value="1"/>
</dbReference>
<evidence type="ECO:0000256" key="3">
    <source>
        <dbReference type="ARBA" id="ARBA00023002"/>
    </source>
</evidence>
<organism evidence="6 7">
    <name type="scientific">Agrobacterium rubi TR3 = NBRC 13261</name>
    <dbReference type="NCBI Taxonomy" id="1368415"/>
    <lineage>
        <taxon>Bacteria</taxon>
        <taxon>Pseudomonadati</taxon>
        <taxon>Pseudomonadota</taxon>
        <taxon>Alphaproteobacteria</taxon>
        <taxon>Hyphomicrobiales</taxon>
        <taxon>Rhizobiaceae</taxon>
        <taxon>Rhizobium/Agrobacterium group</taxon>
        <taxon>Agrobacterium</taxon>
    </lineage>
</organism>
<sequence>MIRDVIMTHTSPTALVTGANKGIGLAIARQLGAAGHTVWLGCRDVSRGEMAACELRGNGVDARAVQLDVTDDESVSNAAKIVKSAVGHLDVLVNNAGLMFGPPPSLAEESIDEMQRMFNTNVFGVMRVTQAFLPLLRKSKAARIVMMSSGLSSLTDALDMRSETWTVGFGGYCASKTALNMLTVKLAKELDREGIKVNAVDPGLTSSDMTGNGVGHSPEEGARPGVALATTHAYGPTAGFYACAPSGELVQKSW</sequence>
<dbReference type="Gene3D" id="3.40.50.720">
    <property type="entry name" value="NAD(P)-binding Rossmann-like Domain"/>
    <property type="match status" value="1"/>
</dbReference>
<dbReference type="AlphaFoldDB" id="A0A081D2Q4"/>
<comment type="caution">
    <text evidence="6">The sequence shown here is derived from an EMBL/GenBank/DDBJ whole genome shotgun (WGS) entry which is preliminary data.</text>
</comment>
<dbReference type="InterPro" id="IPR057326">
    <property type="entry name" value="KR_dom"/>
</dbReference>
<evidence type="ECO:0000256" key="4">
    <source>
        <dbReference type="RuleBase" id="RU000363"/>
    </source>
</evidence>
<evidence type="ECO:0000256" key="1">
    <source>
        <dbReference type="ARBA" id="ARBA00006484"/>
    </source>
</evidence>
<evidence type="ECO:0000313" key="7">
    <source>
        <dbReference type="Proteomes" id="UP000028701"/>
    </source>
</evidence>
<dbReference type="Pfam" id="PF00106">
    <property type="entry name" value="adh_short"/>
    <property type="match status" value="1"/>
</dbReference>
<dbReference type="CDD" id="cd05324">
    <property type="entry name" value="carb_red_PTCR-like_SDR_c"/>
    <property type="match status" value="1"/>
</dbReference>
<protein>
    <submittedName>
        <fullName evidence="6">Putative oxidoreductase</fullName>
    </submittedName>
</protein>
<dbReference type="PANTHER" id="PTHR43490:SF99">
    <property type="entry name" value="SHORT-CHAIN DEHYDROGENASE_REDUCTASE"/>
    <property type="match status" value="1"/>
</dbReference>
<dbReference type="SMART" id="SM00822">
    <property type="entry name" value="PKS_KR"/>
    <property type="match status" value="1"/>
</dbReference>
<reference evidence="6 7" key="1">
    <citation type="submission" date="2014-08" db="EMBL/GenBank/DDBJ databases">
        <title>Whole genome shotgun sequence of Rhizobium rubi NBRC 13261.</title>
        <authorList>
            <person name="Katano-Makiyama Y."/>
            <person name="Hosoyama A."/>
            <person name="Hashimoto M."/>
            <person name="Hosoyama Y."/>
            <person name="Noguchi M."/>
            <person name="Tsuchikane K."/>
            <person name="Uohara A."/>
            <person name="Ohji S."/>
            <person name="Ichikawa N."/>
            <person name="Kimura A."/>
            <person name="Yamazoe A."/>
            <person name="Fujita N."/>
        </authorList>
    </citation>
    <scope>NUCLEOTIDE SEQUENCE [LARGE SCALE GENOMIC DNA]</scope>
    <source>
        <strain evidence="6 7">NBRC 13261</strain>
    </source>
</reference>
<dbReference type="InterPro" id="IPR020904">
    <property type="entry name" value="Sc_DH/Rdtase_CS"/>
</dbReference>
<dbReference type="InterPro" id="IPR002347">
    <property type="entry name" value="SDR_fam"/>
</dbReference>
<dbReference type="SUPFAM" id="SSF51735">
    <property type="entry name" value="NAD(P)-binding Rossmann-fold domains"/>
    <property type="match status" value="1"/>
</dbReference>
<dbReference type="EMBL" id="BBJU01000033">
    <property type="protein sequence ID" value="GAK73200.1"/>
    <property type="molecule type" value="Genomic_DNA"/>
</dbReference>